<dbReference type="PANTHER" id="PTHR23028">
    <property type="entry name" value="ACETYLTRANSFERASE"/>
    <property type="match status" value="1"/>
</dbReference>
<evidence type="ECO:0000259" key="9">
    <source>
        <dbReference type="Pfam" id="PF01757"/>
    </source>
</evidence>
<evidence type="ECO:0000256" key="6">
    <source>
        <dbReference type="ARBA" id="ARBA00023136"/>
    </source>
</evidence>
<feature type="transmembrane region" description="Helical" evidence="8">
    <location>
        <begin position="148"/>
        <end position="168"/>
    </location>
</feature>
<reference evidence="10" key="1">
    <citation type="journal article" date="2021" name="PeerJ">
        <title>Extensive microbial diversity within the chicken gut microbiome revealed by metagenomics and culture.</title>
        <authorList>
            <person name="Gilroy R."/>
            <person name="Ravi A."/>
            <person name="Getino M."/>
            <person name="Pursley I."/>
            <person name="Horton D.L."/>
            <person name="Alikhan N.F."/>
            <person name="Baker D."/>
            <person name="Gharbi K."/>
            <person name="Hall N."/>
            <person name="Watson M."/>
            <person name="Adriaenssens E.M."/>
            <person name="Foster-Nyarko E."/>
            <person name="Jarju S."/>
            <person name="Secka A."/>
            <person name="Antonio M."/>
            <person name="Oren A."/>
            <person name="Chaudhuri R.R."/>
            <person name="La Ragione R."/>
            <person name="Hildebrand F."/>
            <person name="Pallen M.J."/>
        </authorList>
    </citation>
    <scope>NUCLEOTIDE SEQUENCE</scope>
    <source>
        <strain evidence="10">876</strain>
    </source>
</reference>
<dbReference type="Pfam" id="PF01757">
    <property type="entry name" value="Acyl_transf_3"/>
    <property type="match status" value="1"/>
</dbReference>
<keyword evidence="4 8" id="KW-0812">Transmembrane</keyword>
<dbReference type="InterPro" id="IPR050879">
    <property type="entry name" value="Acyltransferase_3"/>
</dbReference>
<evidence type="ECO:0000256" key="3">
    <source>
        <dbReference type="ARBA" id="ARBA00022679"/>
    </source>
</evidence>
<feature type="transmembrane region" description="Helical" evidence="8">
    <location>
        <begin position="84"/>
        <end position="105"/>
    </location>
</feature>
<evidence type="ECO:0000256" key="5">
    <source>
        <dbReference type="ARBA" id="ARBA00022989"/>
    </source>
</evidence>
<keyword evidence="7" id="KW-0012">Acyltransferase</keyword>
<feature type="transmembrane region" description="Helical" evidence="8">
    <location>
        <begin position="180"/>
        <end position="198"/>
    </location>
</feature>
<name>A0A9E2NV08_9LACO</name>
<keyword evidence="5 8" id="KW-1133">Transmembrane helix</keyword>
<gene>
    <name evidence="10" type="ORF">H9843_02930</name>
</gene>
<dbReference type="CDD" id="cd01840">
    <property type="entry name" value="SGNH_hydrolase_yrhL_like"/>
    <property type="match status" value="1"/>
</dbReference>
<dbReference type="InterPro" id="IPR002656">
    <property type="entry name" value="Acyl_transf_3_dom"/>
</dbReference>
<feature type="transmembrane region" description="Helical" evidence="8">
    <location>
        <begin position="243"/>
        <end position="261"/>
    </location>
</feature>
<keyword evidence="6 8" id="KW-0472">Membrane</keyword>
<feature type="domain" description="Acyltransferase 3" evidence="9">
    <location>
        <begin position="18"/>
        <end position="336"/>
    </location>
</feature>
<evidence type="ECO:0000256" key="8">
    <source>
        <dbReference type="SAM" id="Phobius"/>
    </source>
</evidence>
<dbReference type="SUPFAM" id="SSF52266">
    <property type="entry name" value="SGNH hydrolase"/>
    <property type="match status" value="1"/>
</dbReference>
<dbReference type="EMBL" id="JAHLFK010000025">
    <property type="protein sequence ID" value="MBU3829833.1"/>
    <property type="molecule type" value="Genomic_DNA"/>
</dbReference>
<evidence type="ECO:0000313" key="10">
    <source>
        <dbReference type="EMBL" id="MBU3829833.1"/>
    </source>
</evidence>
<dbReference type="PANTHER" id="PTHR23028:SF53">
    <property type="entry name" value="ACYL_TRANSF_3 DOMAIN-CONTAINING PROTEIN"/>
    <property type="match status" value="1"/>
</dbReference>
<protein>
    <submittedName>
        <fullName evidence="10">Acetyltransferase</fullName>
    </submittedName>
</protein>
<dbReference type="InterPro" id="IPR036514">
    <property type="entry name" value="SGNH_hydro_sf"/>
</dbReference>
<feature type="transmembrane region" description="Helical" evidence="8">
    <location>
        <begin position="43"/>
        <end position="63"/>
    </location>
</feature>
<evidence type="ECO:0000256" key="1">
    <source>
        <dbReference type="ARBA" id="ARBA00004651"/>
    </source>
</evidence>
<comment type="caution">
    <text evidence="10">The sequence shown here is derived from an EMBL/GenBank/DDBJ whole genome shotgun (WGS) entry which is preliminary data.</text>
</comment>
<organism evidence="10 11">
    <name type="scientific">Candidatus Limosilactobacillus merdavium</name>
    <dbReference type="NCBI Taxonomy" id="2838651"/>
    <lineage>
        <taxon>Bacteria</taxon>
        <taxon>Bacillati</taxon>
        <taxon>Bacillota</taxon>
        <taxon>Bacilli</taxon>
        <taxon>Lactobacillales</taxon>
        <taxon>Lactobacillaceae</taxon>
        <taxon>Limosilactobacillus</taxon>
    </lineage>
</organism>
<feature type="transmembrane region" description="Helical" evidence="8">
    <location>
        <begin position="21"/>
        <end position="37"/>
    </location>
</feature>
<dbReference type="GO" id="GO:0005886">
    <property type="term" value="C:plasma membrane"/>
    <property type="evidence" value="ECO:0007669"/>
    <property type="project" value="UniProtKB-SubCell"/>
</dbReference>
<feature type="transmembrane region" description="Helical" evidence="8">
    <location>
        <begin position="267"/>
        <end position="288"/>
    </location>
</feature>
<comment type="subcellular location">
    <subcellularLocation>
        <location evidence="1">Cell membrane</location>
        <topology evidence="1">Multi-pass membrane protein</topology>
    </subcellularLocation>
</comment>
<dbReference type="GO" id="GO:0009103">
    <property type="term" value="P:lipopolysaccharide biosynthetic process"/>
    <property type="evidence" value="ECO:0007669"/>
    <property type="project" value="TreeGrafter"/>
</dbReference>
<proteinExistence type="predicted"/>
<keyword evidence="2" id="KW-1003">Cell membrane</keyword>
<reference evidence="10" key="2">
    <citation type="submission" date="2021-04" db="EMBL/GenBank/DDBJ databases">
        <authorList>
            <person name="Gilroy R."/>
        </authorList>
    </citation>
    <scope>NUCLEOTIDE SEQUENCE</scope>
    <source>
        <strain evidence="10">876</strain>
    </source>
</reference>
<keyword evidence="3" id="KW-0808">Transferase</keyword>
<dbReference type="Proteomes" id="UP000824180">
    <property type="component" value="Unassembled WGS sequence"/>
</dbReference>
<sequence>MNAKIDFNDRPARPKHVTGIDGLRTIAVLGVIVYHLLPTQLKGGFLGVPLFLLVSGYFITYQFSKKFERGNALDLKHFYIKRFYRLYPVLLTMLVLTISYITLFAHELLHNIREIFVTNILWVYNWWEISNGQSYFDQFTNKSPFTHLWTLGVEAQFYVLWPLIIYVLFKVFKKRSRVQYAVLGLAILSAIEMALLYQPNNINRVYYGTDTRAFSLLLGSWLGLVWPLDRLNEKVPQVITRTLNGLGIAALVITLVGFLTLDGQSSFTYYGGMFLYSVVGMVLLATILHPGSQMNRWLTNPFFTWCGQRSYGIYVYQYPVLVFYERAINVGVHPVISAVEEVALIVIISELSYRLIERPLAKRNPNNFRWQKIKFTNWQQAAGAVVALLFVGTTLFGLCQPDIQPKKTDVQKRIERNHQLTEEHNKQLSKGKTVKTAKISTVQKKYQLSKSEIKRAQKLHVTAVGDSVMLDASNSLQQLMPHAYVDAKVGRQGSQTPKVLSQLKQSGHLSQIVILNLGNNGAMDQKTVDDILHVIGSKRQIYWVTPHIPSKSWQQQVNNQIKGIAKKHHNVYLVDWYTASNGHSDWFAKDGVHMDKQGNNHYAQLITKTILKHQQGD</sequence>
<evidence type="ECO:0000256" key="4">
    <source>
        <dbReference type="ARBA" id="ARBA00022692"/>
    </source>
</evidence>
<evidence type="ECO:0000313" key="11">
    <source>
        <dbReference type="Proteomes" id="UP000824180"/>
    </source>
</evidence>
<evidence type="ECO:0000256" key="2">
    <source>
        <dbReference type="ARBA" id="ARBA00022475"/>
    </source>
</evidence>
<dbReference type="Gene3D" id="3.40.50.1110">
    <property type="entry name" value="SGNH hydrolase"/>
    <property type="match status" value="1"/>
</dbReference>
<dbReference type="GO" id="GO:0016747">
    <property type="term" value="F:acyltransferase activity, transferring groups other than amino-acyl groups"/>
    <property type="evidence" value="ECO:0007669"/>
    <property type="project" value="InterPro"/>
</dbReference>
<evidence type="ECO:0000256" key="7">
    <source>
        <dbReference type="ARBA" id="ARBA00023315"/>
    </source>
</evidence>
<accession>A0A9E2NV08</accession>
<dbReference type="AlphaFoldDB" id="A0A9E2NV08"/>